<evidence type="ECO:0000256" key="1">
    <source>
        <dbReference type="ARBA" id="ARBA00001947"/>
    </source>
</evidence>
<reference evidence="7" key="1">
    <citation type="submission" date="2022-11" db="EMBL/GenBank/DDBJ databases">
        <title>Draft genome sequence of Hoeflea poritis E7-10 and Hoeflea prorocentri PM5-8, separated from scleractinian coral Porites lutea and marine dinoflagellate.</title>
        <authorList>
            <person name="Zhang G."/>
            <person name="Wei Q."/>
            <person name="Cai L."/>
        </authorList>
    </citation>
    <scope>NUCLEOTIDE SEQUENCE</scope>
    <source>
        <strain evidence="7">PM5-8</strain>
    </source>
</reference>
<keyword evidence="7" id="KW-0223">Dioxygenase</keyword>
<dbReference type="Proteomes" id="UP001151234">
    <property type="component" value="Unassembled WGS sequence"/>
</dbReference>
<dbReference type="CDD" id="cd07363">
    <property type="entry name" value="45_DOPA_Dioxygenase"/>
    <property type="match status" value="1"/>
</dbReference>
<dbReference type="Gene3D" id="3.40.830.10">
    <property type="entry name" value="LigB-like"/>
    <property type="match status" value="1"/>
</dbReference>
<proteinExistence type="inferred from homology"/>
<dbReference type="InterPro" id="IPR014436">
    <property type="entry name" value="Extradiol_dOase_DODA"/>
</dbReference>
<evidence type="ECO:0000256" key="3">
    <source>
        <dbReference type="ARBA" id="ARBA00022723"/>
    </source>
</evidence>
<dbReference type="InterPro" id="IPR004183">
    <property type="entry name" value="Xdiol_dOase_suB"/>
</dbReference>
<comment type="caution">
    <text evidence="7">The sequence shown here is derived from an EMBL/GenBank/DDBJ whole genome shotgun (WGS) entry which is preliminary data.</text>
</comment>
<evidence type="ECO:0000313" key="7">
    <source>
        <dbReference type="EMBL" id="MDA5398106.1"/>
    </source>
</evidence>
<keyword evidence="8" id="KW-1185">Reference proteome</keyword>
<dbReference type="Pfam" id="PF02900">
    <property type="entry name" value="LigB"/>
    <property type="match status" value="1"/>
</dbReference>
<evidence type="ECO:0000256" key="2">
    <source>
        <dbReference type="ARBA" id="ARBA00007581"/>
    </source>
</evidence>
<protein>
    <submittedName>
        <fullName evidence="7">Class III extradiol ring-cleavage dioxygenase</fullName>
    </submittedName>
</protein>
<comment type="similarity">
    <text evidence="2">Belongs to the DODA-type extradiol aromatic ring-opening dioxygenase family.</text>
</comment>
<dbReference type="GO" id="GO:0008198">
    <property type="term" value="F:ferrous iron binding"/>
    <property type="evidence" value="ECO:0007669"/>
    <property type="project" value="InterPro"/>
</dbReference>
<dbReference type="PIRSF" id="PIRSF006157">
    <property type="entry name" value="Doxgns_DODA"/>
    <property type="match status" value="1"/>
</dbReference>
<sequence>MSSLPALFISHGSPDIAIADTEARRFMSAFAQTAPRPDAIVVVSAHFEAGGVAVTSDRRPVTIHDFGGFSPELYKIEYAAPGDPDLAGRIACMMHAEGLAAGVVADRGFDHGTWVPLSLMYPDADIPVVQVSVDPHAGPEHHYRIGHALAPLRSENVLVMGSGSMTHNLKEAFAALRCGKRNAETPDWVTQFVNWMDLKIKSGDLEALLDYRSRAPHAMENHPTDEHLMPLYSAIGAAGETWTPQKLHTSHDFGVLSMDAYAFS</sequence>
<evidence type="ECO:0000313" key="8">
    <source>
        <dbReference type="Proteomes" id="UP001151234"/>
    </source>
</evidence>
<name>A0A9X3UGM3_9HYPH</name>
<dbReference type="AlphaFoldDB" id="A0A9X3UGM3"/>
<dbReference type="RefSeq" id="WP_267989545.1">
    <property type="nucleotide sequence ID" value="NZ_JAPJZI010000001.1"/>
</dbReference>
<dbReference type="EMBL" id="JAPJZI010000001">
    <property type="protein sequence ID" value="MDA5398106.1"/>
    <property type="molecule type" value="Genomic_DNA"/>
</dbReference>
<dbReference type="PANTHER" id="PTHR30096">
    <property type="entry name" value="4,5-DOPA DIOXYGENASE EXTRADIOL-LIKE PROTEIN"/>
    <property type="match status" value="1"/>
</dbReference>
<accession>A0A9X3UGM3</accession>
<keyword evidence="5" id="KW-0560">Oxidoreductase</keyword>
<evidence type="ECO:0000256" key="4">
    <source>
        <dbReference type="ARBA" id="ARBA00022833"/>
    </source>
</evidence>
<dbReference type="PANTHER" id="PTHR30096:SF0">
    <property type="entry name" value="4,5-DOPA DIOXYGENASE EXTRADIOL-LIKE PROTEIN"/>
    <property type="match status" value="1"/>
</dbReference>
<keyword evidence="3" id="KW-0479">Metal-binding</keyword>
<dbReference type="SUPFAM" id="SSF53213">
    <property type="entry name" value="LigB-like"/>
    <property type="match status" value="1"/>
</dbReference>
<gene>
    <name evidence="7" type="ORF">OQ273_05920</name>
</gene>
<organism evidence="7 8">
    <name type="scientific">Hoeflea prorocentri</name>
    <dbReference type="NCBI Taxonomy" id="1922333"/>
    <lineage>
        <taxon>Bacteria</taxon>
        <taxon>Pseudomonadati</taxon>
        <taxon>Pseudomonadota</taxon>
        <taxon>Alphaproteobacteria</taxon>
        <taxon>Hyphomicrobiales</taxon>
        <taxon>Rhizobiaceae</taxon>
        <taxon>Hoeflea</taxon>
    </lineage>
</organism>
<feature type="domain" description="Extradiol ring-cleavage dioxygenase class III enzyme subunit B" evidence="6">
    <location>
        <begin position="31"/>
        <end position="248"/>
    </location>
</feature>
<evidence type="ECO:0000259" key="6">
    <source>
        <dbReference type="Pfam" id="PF02900"/>
    </source>
</evidence>
<evidence type="ECO:0000256" key="5">
    <source>
        <dbReference type="ARBA" id="ARBA00023002"/>
    </source>
</evidence>
<keyword evidence="4" id="KW-0862">Zinc</keyword>
<dbReference type="GO" id="GO:0008270">
    <property type="term" value="F:zinc ion binding"/>
    <property type="evidence" value="ECO:0007669"/>
    <property type="project" value="InterPro"/>
</dbReference>
<dbReference type="GO" id="GO:0016702">
    <property type="term" value="F:oxidoreductase activity, acting on single donors with incorporation of molecular oxygen, incorporation of two atoms of oxygen"/>
    <property type="evidence" value="ECO:0007669"/>
    <property type="project" value="UniProtKB-ARBA"/>
</dbReference>
<comment type="cofactor">
    <cofactor evidence="1">
        <name>Zn(2+)</name>
        <dbReference type="ChEBI" id="CHEBI:29105"/>
    </cofactor>
</comment>